<sequence length="532" mass="59147">MDTSNPVRGTKKLRTTPPSPVNENFRAEAKAPEDQLELSTNDQLLTNTREGTKEMTSSTEIPTISSKVTVPDAVEEPAVGVEYSGEELLQAALTRPLEDYTDDYDRMCAIRTLEKALEVFRWEASLQSSPSVTPATPTTMPTKVPKQLTSRFWYNFGLCLSELSVQVGYIPYTDEAIQYFQRAFDPTLFPTCDDPRLFTEVHFAWGKALLFKAALADVETQRLLLQEGITSDFSADEFESDDSSASEDDNDGSSHADGSSGEEDSDEGPSASPSHTAPIDLKQTPKVATTRESRESTPSSSQSHDVPEESRIDNSFSSPSMGDKATLLTAEAMDHLDLTLTKFDQQPTDEPATHMALLIAHTLVKYLLPGTGKKFNRIVYTNVVRYFEQIPKLDPNFQLDTSSAFLFYRSQFMVLRYSERAGRFSRGGGERLSQHVDRIITHLLELADPANNRDGKGKQPATPAHTRLHSNICKLLGQVYLFASNLEDDDDRVLDLFDRAKDALEKAQALNPDDVELEAQLEDLGVEVKIPE</sequence>
<dbReference type="OrthoDB" id="5573535at2759"/>
<gene>
    <name evidence="2" type="ORF">IWQ62_005032</name>
</gene>
<protein>
    <submittedName>
        <fullName evidence="2">Uncharacterized protein</fullName>
    </submittedName>
</protein>
<evidence type="ECO:0000313" key="2">
    <source>
        <dbReference type="EMBL" id="KAJ1957702.1"/>
    </source>
</evidence>
<evidence type="ECO:0000256" key="1">
    <source>
        <dbReference type="SAM" id="MobiDB-lite"/>
    </source>
</evidence>
<name>A0A9W8AQQ2_9FUNG</name>
<comment type="caution">
    <text evidence="2">The sequence shown here is derived from an EMBL/GenBank/DDBJ whole genome shotgun (WGS) entry which is preliminary data.</text>
</comment>
<dbReference type="EMBL" id="JANBPY010001901">
    <property type="protein sequence ID" value="KAJ1957702.1"/>
    <property type="molecule type" value="Genomic_DNA"/>
</dbReference>
<dbReference type="Proteomes" id="UP001150925">
    <property type="component" value="Unassembled WGS sequence"/>
</dbReference>
<organism evidence="2 3">
    <name type="scientific">Dispira parvispora</name>
    <dbReference type="NCBI Taxonomy" id="1520584"/>
    <lineage>
        <taxon>Eukaryota</taxon>
        <taxon>Fungi</taxon>
        <taxon>Fungi incertae sedis</taxon>
        <taxon>Zoopagomycota</taxon>
        <taxon>Kickxellomycotina</taxon>
        <taxon>Dimargaritomycetes</taxon>
        <taxon>Dimargaritales</taxon>
        <taxon>Dimargaritaceae</taxon>
        <taxon>Dispira</taxon>
    </lineage>
</organism>
<reference evidence="2" key="1">
    <citation type="submission" date="2022-07" db="EMBL/GenBank/DDBJ databases">
        <title>Phylogenomic reconstructions and comparative analyses of Kickxellomycotina fungi.</title>
        <authorList>
            <person name="Reynolds N.K."/>
            <person name="Stajich J.E."/>
            <person name="Barry K."/>
            <person name="Grigoriev I.V."/>
            <person name="Crous P."/>
            <person name="Smith M.E."/>
        </authorList>
    </citation>
    <scope>NUCLEOTIDE SEQUENCE</scope>
    <source>
        <strain evidence="2">RSA 1196</strain>
    </source>
</reference>
<feature type="compositionally biased region" description="Acidic residues" evidence="1">
    <location>
        <begin position="235"/>
        <end position="251"/>
    </location>
</feature>
<feature type="region of interest" description="Disordered" evidence="1">
    <location>
        <begin position="235"/>
        <end position="322"/>
    </location>
</feature>
<accession>A0A9W8AQQ2</accession>
<keyword evidence="3" id="KW-1185">Reference proteome</keyword>
<feature type="region of interest" description="Disordered" evidence="1">
    <location>
        <begin position="1"/>
        <end position="38"/>
    </location>
</feature>
<dbReference type="AlphaFoldDB" id="A0A9W8AQQ2"/>
<evidence type="ECO:0000313" key="3">
    <source>
        <dbReference type="Proteomes" id="UP001150925"/>
    </source>
</evidence>
<proteinExistence type="predicted"/>